<dbReference type="Gene3D" id="1.10.10.10">
    <property type="entry name" value="Winged helix-like DNA-binding domain superfamily/Winged helix DNA-binding domain"/>
    <property type="match status" value="1"/>
</dbReference>
<dbReference type="SUPFAM" id="SSF46894">
    <property type="entry name" value="C-terminal effector domain of the bipartite response regulators"/>
    <property type="match status" value="1"/>
</dbReference>
<dbReference type="InterPro" id="IPR016032">
    <property type="entry name" value="Sig_transdc_resp-reg_C-effctor"/>
</dbReference>
<dbReference type="RefSeq" id="WP_347286519.1">
    <property type="nucleotide sequence ID" value="NZ_JAUZQE010000006.1"/>
</dbReference>
<dbReference type="Pfam" id="PF00486">
    <property type="entry name" value="Trans_reg_C"/>
    <property type="match status" value="1"/>
</dbReference>
<feature type="DNA-binding region" description="OmpR/PhoB-type" evidence="2">
    <location>
        <begin position="144"/>
        <end position="253"/>
    </location>
</feature>
<dbReference type="InterPro" id="IPR036388">
    <property type="entry name" value="WH-like_DNA-bd_sf"/>
</dbReference>
<dbReference type="Proteomes" id="UP001232156">
    <property type="component" value="Unassembled WGS sequence"/>
</dbReference>
<keyword evidence="5" id="KW-1185">Reference proteome</keyword>
<sequence>MKVLPRLVLVLEAPAFQAPRAIVLALLSHGCVVRVYRDSAEFERALIAAAARHQRHIALLAGRTEFVVRAATRVANLGTGVVLAALVAPLTGAGLQRVLQVGIGVCWPPTAPPAQVAQILSGLTGGGDTSGVAPEVPNAQNGQRAAVSPGNESCWQLASQGWVVQAPGGARVTLTNIERSLVLALLAAPGQRLAHAALMAAVAADRPSAAAGSPARAARRLSVLMSRLRRKFVAAGCEPPVQSVRGQGYALCVSFGSQAVAVAPATVSAAAEP</sequence>
<evidence type="ECO:0000256" key="1">
    <source>
        <dbReference type="ARBA" id="ARBA00023125"/>
    </source>
</evidence>
<accession>A0ABU1D4G1</accession>
<comment type="caution">
    <text evidence="4">The sequence shown here is derived from an EMBL/GenBank/DDBJ whole genome shotgun (WGS) entry which is preliminary data.</text>
</comment>
<evidence type="ECO:0000256" key="2">
    <source>
        <dbReference type="PROSITE-ProRule" id="PRU01091"/>
    </source>
</evidence>
<reference evidence="4 5" key="1">
    <citation type="submission" date="2023-08" db="EMBL/GenBank/DDBJ databases">
        <title>Alcaligenaceae gen. nov., a novel taxon isolated from the sludge of Yixing Pesticide Factory.</title>
        <authorList>
            <person name="Ruan L."/>
        </authorList>
    </citation>
    <scope>NUCLEOTIDE SEQUENCE [LARGE SCALE GENOMIC DNA]</scope>
    <source>
        <strain evidence="4 5">LG-2</strain>
    </source>
</reference>
<keyword evidence="1 2" id="KW-0238">DNA-binding</keyword>
<gene>
    <name evidence="4" type="ORF">Q8947_04095</name>
</gene>
<organism evidence="4 5">
    <name type="scientific">Yanghanlia caeni</name>
    <dbReference type="NCBI Taxonomy" id="3064283"/>
    <lineage>
        <taxon>Bacteria</taxon>
        <taxon>Pseudomonadati</taxon>
        <taxon>Pseudomonadota</taxon>
        <taxon>Betaproteobacteria</taxon>
        <taxon>Burkholderiales</taxon>
        <taxon>Alcaligenaceae</taxon>
        <taxon>Yanghanlia</taxon>
    </lineage>
</organism>
<dbReference type="EMBL" id="JAUZQE010000006">
    <property type="protein sequence ID" value="MDR4125167.1"/>
    <property type="molecule type" value="Genomic_DNA"/>
</dbReference>
<evidence type="ECO:0000313" key="4">
    <source>
        <dbReference type="EMBL" id="MDR4125167.1"/>
    </source>
</evidence>
<dbReference type="PROSITE" id="PS51755">
    <property type="entry name" value="OMPR_PHOB"/>
    <property type="match status" value="1"/>
</dbReference>
<name>A0ABU1D4G1_9BURK</name>
<feature type="domain" description="OmpR/PhoB-type" evidence="3">
    <location>
        <begin position="144"/>
        <end position="253"/>
    </location>
</feature>
<protein>
    <submittedName>
        <fullName evidence="4">Helix-turn-helix domain-containing protein</fullName>
    </submittedName>
</protein>
<evidence type="ECO:0000259" key="3">
    <source>
        <dbReference type="PROSITE" id="PS51755"/>
    </source>
</evidence>
<evidence type="ECO:0000313" key="5">
    <source>
        <dbReference type="Proteomes" id="UP001232156"/>
    </source>
</evidence>
<dbReference type="SMART" id="SM00862">
    <property type="entry name" value="Trans_reg_C"/>
    <property type="match status" value="1"/>
</dbReference>
<proteinExistence type="predicted"/>
<dbReference type="InterPro" id="IPR001867">
    <property type="entry name" value="OmpR/PhoB-type_DNA-bd"/>
</dbReference>